<comment type="caution">
    <text evidence="1">The sequence shown here is derived from an EMBL/GenBank/DDBJ whole genome shotgun (WGS) entry which is preliminary data.</text>
</comment>
<name>A0ACC4D2P0_POPAL</name>
<proteinExistence type="predicted"/>
<keyword evidence="2" id="KW-1185">Reference proteome</keyword>
<dbReference type="Proteomes" id="UP000309997">
    <property type="component" value="Unassembled WGS sequence"/>
</dbReference>
<sequence length="1260" mass="136341">MAAIKSVNRSASVALAPDSPYMAAGTMAGAVDLSFSSSANLEIFKLDFQSEDHDLPVVGECQSSERFNRLAWGRNGSGSDTYGLGLIAGGLVDGNIDILNPLSLIRSEASESALVGHLSRHKGPVRGLEFNSITPNLLASGADDGEICIWDLAAPAEPSHFPPLKGTGSASQGEISYVSWNCRVQHILASTSSNGITVVWDLKKQKPAISFGDSIRRRCSVLQWHPDVATQLVVASDEDGSPSLRLWDMRNIIEPVKEYVGHTKGVIGMSWCPNDSSYLLTCAKDNRTICWDTVTAEIVCELPAGTNWNFDVHWYPRMPGVISASSFDGKIGIYNIEGCSRYTAGDSDFGRAKLRAPKWCERPVGASYGFGGKLVSFRPKLHAAGASEVFLHNLVTEDSLVSRSSEFESAIQNGEKSLLKALCDKKSQESESEDDRETWGFLKVMFEEDGTARTRMLAHLGFSVPIEEKDAVQENGLNQEINAIRLDDTPTDKVGYENNKEATIFSADDGEDFFNNLPSPKADASLAPSGDDLDLGNSALIAEEISQEPETLEESADPSFDDSIQHALVVGDYKGAVAQCISANKIADALVIAHAGGTSLWENTRDQYLKLSASPYLKIVSAMVNNDLLTLVNTRPLKYWKETLALLCTFAPSEEWSMLCNSLASKLIAAGNTLAATLCYICAGNIDKTVEIWSRSLSTESEGKSYIDLLQDLMEKTIVLALASGQKQFSASLCKLVEKYAEILASQGLLTTALEYLKLLGSDDLSPELTIIRDRIALSMEPEKEAKTPAFENTQQQGGSFYGAQHPGFGVADAPHTYYKGAVAQQMNQSVPGSLYSENNQQPIDSSYGRGFGAPSPYQPSPPPPAYQPAPLPQMFVPTPTPQAPETNFAPPPPHAAASQQPTRPFVPANVPMLRNAEQYQQPTLGSQLYPGTANPAYNPVQPPTGSQGPITAQTGAIPGHRMPQAVAPGPAPMGFRPVHSGVAQRPGIGSMQSPSPTQPASLQPAVVPAAPPPTVQTVDTSNVPAHHRPVITTLTRLFKETSEALGGARANPARKREIEDNSRKIGALFAKLNSGDISENASDKLFKLCQALDMNDFSTALQIQVLLTTSEWDECNFWLATLKRMIKTRQGVALLAGCLLQCTQKRLRQTELQGFELFALTRCYRSNALLLQRVSTDSYQDIDGTGKTTMELFFLKELMAIDCGRLISIMAKEFLLGVNTTPPDKTLPETLATNLANINALHDKCRAQGSKKTIALHSC</sequence>
<accession>A0ACC4D2P0</accession>
<protein>
    <submittedName>
        <fullName evidence="1">Uncharacterized protein</fullName>
    </submittedName>
</protein>
<gene>
    <name evidence="1" type="ORF">D5086_002354</name>
</gene>
<organism evidence="1 2">
    <name type="scientific">Populus alba</name>
    <name type="common">White poplar</name>
    <dbReference type="NCBI Taxonomy" id="43335"/>
    <lineage>
        <taxon>Eukaryota</taxon>
        <taxon>Viridiplantae</taxon>
        <taxon>Streptophyta</taxon>
        <taxon>Embryophyta</taxon>
        <taxon>Tracheophyta</taxon>
        <taxon>Spermatophyta</taxon>
        <taxon>Magnoliopsida</taxon>
        <taxon>eudicotyledons</taxon>
        <taxon>Gunneridae</taxon>
        <taxon>Pentapetalae</taxon>
        <taxon>rosids</taxon>
        <taxon>fabids</taxon>
        <taxon>Malpighiales</taxon>
        <taxon>Salicaceae</taxon>
        <taxon>Saliceae</taxon>
        <taxon>Populus</taxon>
    </lineage>
</organism>
<evidence type="ECO:0000313" key="1">
    <source>
        <dbReference type="EMBL" id="KAL3611334.1"/>
    </source>
</evidence>
<reference evidence="1 2" key="1">
    <citation type="journal article" date="2024" name="Plant Biotechnol. J.">
        <title>Genome and CRISPR/Cas9 system of a widespread forest tree (Populus alba) in the world.</title>
        <authorList>
            <person name="Liu Y.J."/>
            <person name="Jiang P.F."/>
            <person name="Han X.M."/>
            <person name="Li X.Y."/>
            <person name="Wang H.M."/>
            <person name="Wang Y.J."/>
            <person name="Wang X.X."/>
            <person name="Zeng Q.Y."/>
        </authorList>
    </citation>
    <scope>NUCLEOTIDE SEQUENCE [LARGE SCALE GENOMIC DNA]</scope>
    <source>
        <strain evidence="2">cv. PAL-ZL1</strain>
    </source>
</reference>
<evidence type="ECO:0000313" key="2">
    <source>
        <dbReference type="Proteomes" id="UP000309997"/>
    </source>
</evidence>
<dbReference type="EMBL" id="RCHU02000001">
    <property type="protein sequence ID" value="KAL3611334.1"/>
    <property type="molecule type" value="Genomic_DNA"/>
</dbReference>